<evidence type="ECO:0000313" key="2">
    <source>
        <dbReference type="EMBL" id="ENU19146.1"/>
    </source>
</evidence>
<evidence type="ECO:0000313" key="3">
    <source>
        <dbReference type="Proteomes" id="UP000013086"/>
    </source>
</evidence>
<accession>N8NXP9</accession>
<dbReference type="RefSeq" id="WP_004648466.1">
    <property type="nucleotide sequence ID" value="NZ_KB849164.1"/>
</dbReference>
<reference evidence="2 3" key="1">
    <citation type="submission" date="2013-02" db="EMBL/GenBank/DDBJ databases">
        <title>The Genome Sequence of Acinetobacter sp. ANC 3994.</title>
        <authorList>
            <consortium name="The Broad Institute Genome Sequencing Platform"/>
            <consortium name="The Broad Institute Genome Sequencing Center for Infectious Disease"/>
            <person name="Cerqueira G."/>
            <person name="Feldgarden M."/>
            <person name="Courvalin P."/>
            <person name="Perichon B."/>
            <person name="Grillot-Courvalin C."/>
            <person name="Clermont D."/>
            <person name="Rocha E."/>
            <person name="Yoon E.-J."/>
            <person name="Nemec A."/>
            <person name="Walker B."/>
            <person name="Young S.K."/>
            <person name="Zeng Q."/>
            <person name="Gargeya S."/>
            <person name="Fitzgerald M."/>
            <person name="Haas B."/>
            <person name="Abouelleil A."/>
            <person name="Alvarado L."/>
            <person name="Arachchi H.M."/>
            <person name="Berlin A.M."/>
            <person name="Chapman S.B."/>
            <person name="Dewar J."/>
            <person name="Goldberg J."/>
            <person name="Griggs A."/>
            <person name="Gujja S."/>
            <person name="Hansen M."/>
            <person name="Howarth C."/>
            <person name="Imamovic A."/>
            <person name="Larimer J."/>
            <person name="McCowan C."/>
            <person name="Murphy C."/>
            <person name="Neiman D."/>
            <person name="Pearson M."/>
            <person name="Priest M."/>
            <person name="Roberts A."/>
            <person name="Saif S."/>
            <person name="Shea T."/>
            <person name="Sisk P."/>
            <person name="Sykes S."/>
            <person name="Wortman J."/>
            <person name="Nusbaum C."/>
            <person name="Birren B."/>
        </authorList>
    </citation>
    <scope>NUCLEOTIDE SEQUENCE [LARGE SCALE GENOMIC DNA]</scope>
    <source>
        <strain evidence="2 3">ANC 3994</strain>
    </source>
</reference>
<dbReference type="InterPro" id="IPR007684">
    <property type="entry name" value="Znf_Ogr/Delta"/>
</dbReference>
<feature type="domain" description="Zinc finger Ogr/Delta-type" evidence="1">
    <location>
        <begin position="9"/>
        <end position="52"/>
    </location>
</feature>
<dbReference type="PATRIC" id="fig|1217715.3.peg.1953"/>
<dbReference type="AlphaFoldDB" id="N8NXP9"/>
<dbReference type="OrthoDB" id="7362772at2"/>
<comment type="caution">
    <text evidence="2">The sequence shown here is derived from an EMBL/GenBank/DDBJ whole genome shotgun (WGS) entry which is preliminary data.</text>
</comment>
<name>N8NXP9_9GAMM</name>
<gene>
    <name evidence="2" type="ORF">F994_02002</name>
</gene>
<organism evidence="2 3">
    <name type="scientific">Acinetobacter bohemicus ANC 3994</name>
    <dbReference type="NCBI Taxonomy" id="1217715"/>
    <lineage>
        <taxon>Bacteria</taxon>
        <taxon>Pseudomonadati</taxon>
        <taxon>Pseudomonadota</taxon>
        <taxon>Gammaproteobacteria</taxon>
        <taxon>Moraxellales</taxon>
        <taxon>Moraxellaceae</taxon>
        <taxon>Acinetobacter</taxon>
    </lineage>
</organism>
<evidence type="ECO:0000259" key="1">
    <source>
        <dbReference type="Pfam" id="PF04606"/>
    </source>
</evidence>
<dbReference type="EMBL" id="APOH01000015">
    <property type="protein sequence ID" value="ENU19146.1"/>
    <property type="molecule type" value="Genomic_DNA"/>
</dbReference>
<dbReference type="Pfam" id="PF04606">
    <property type="entry name" value="Ogr_Delta"/>
    <property type="match status" value="1"/>
</dbReference>
<proteinExistence type="predicted"/>
<dbReference type="Proteomes" id="UP000013086">
    <property type="component" value="Unassembled WGS sequence"/>
</dbReference>
<dbReference type="eggNOG" id="ENOG50303B8">
    <property type="taxonomic scope" value="Bacteria"/>
</dbReference>
<sequence>MSKSIGFYCPHCGTRMHVSSRKKPSPLLHELIVSCRNDQCLASFAASLEMVRPVQNSINPNPEVQTGLPQHKRQWETELEHHLTSLEIQTELDEHQKNYVEGFISALFHSSTIDLTRASTYRNRLQQIKLL</sequence>
<protein>
    <recommendedName>
        <fullName evidence="1">Zinc finger Ogr/Delta-type domain-containing protein</fullName>
    </recommendedName>
</protein>
<dbReference type="HOGENOM" id="CLU_1922964_0_0_6"/>